<evidence type="ECO:0000256" key="1">
    <source>
        <dbReference type="ARBA" id="ARBA00023015"/>
    </source>
</evidence>
<dbReference type="PRINTS" id="PR00032">
    <property type="entry name" value="HTHARAC"/>
</dbReference>
<dbReference type="Proteomes" id="UP001597493">
    <property type="component" value="Unassembled WGS sequence"/>
</dbReference>
<dbReference type="PROSITE" id="PS01124">
    <property type="entry name" value="HTH_ARAC_FAMILY_2"/>
    <property type="match status" value="1"/>
</dbReference>
<gene>
    <name evidence="5" type="ORF">ACFSW5_06995</name>
</gene>
<dbReference type="InterPro" id="IPR018062">
    <property type="entry name" value="HTH_AraC-typ_CS"/>
</dbReference>
<evidence type="ECO:0000256" key="3">
    <source>
        <dbReference type="ARBA" id="ARBA00023163"/>
    </source>
</evidence>
<keyword evidence="3" id="KW-0804">Transcription</keyword>
<reference evidence="6" key="1">
    <citation type="journal article" date="2019" name="Int. J. Syst. Evol. Microbiol.">
        <title>The Global Catalogue of Microorganisms (GCM) 10K type strain sequencing project: providing services to taxonomists for standard genome sequencing and annotation.</title>
        <authorList>
            <consortium name="The Broad Institute Genomics Platform"/>
            <consortium name="The Broad Institute Genome Sequencing Center for Infectious Disease"/>
            <person name="Wu L."/>
            <person name="Ma J."/>
        </authorList>
    </citation>
    <scope>NUCLEOTIDE SEQUENCE [LARGE SCALE GENOMIC DNA]</scope>
    <source>
        <strain evidence="6">TISTR 1827</strain>
    </source>
</reference>
<dbReference type="Pfam" id="PF02311">
    <property type="entry name" value="AraC_binding"/>
    <property type="match status" value="1"/>
</dbReference>
<organism evidence="5 6">
    <name type="scientific">Paenibacillus thailandensis</name>
    <dbReference type="NCBI Taxonomy" id="393250"/>
    <lineage>
        <taxon>Bacteria</taxon>
        <taxon>Bacillati</taxon>
        <taxon>Bacillota</taxon>
        <taxon>Bacilli</taxon>
        <taxon>Bacillales</taxon>
        <taxon>Paenibacillaceae</taxon>
        <taxon>Paenibacillus</taxon>
    </lineage>
</organism>
<keyword evidence="2" id="KW-0238">DNA-binding</keyword>
<dbReference type="InterPro" id="IPR018060">
    <property type="entry name" value="HTH_AraC"/>
</dbReference>
<dbReference type="InterPro" id="IPR020449">
    <property type="entry name" value="Tscrpt_reg_AraC-type_HTH"/>
</dbReference>
<comment type="caution">
    <text evidence="5">The sequence shown here is derived from an EMBL/GenBank/DDBJ whole genome shotgun (WGS) entry which is preliminary data.</text>
</comment>
<evidence type="ECO:0000259" key="4">
    <source>
        <dbReference type="PROSITE" id="PS01124"/>
    </source>
</evidence>
<dbReference type="Gene3D" id="1.10.10.60">
    <property type="entry name" value="Homeodomain-like"/>
    <property type="match status" value="2"/>
</dbReference>
<proteinExistence type="predicted"/>
<sequence length="308" mass="35054">MNIPEAYRSYLFPDSRWLPAIDWNVKLYGAHMQRVSKGWTVPQESHHAFELILILKGTQTTEMENVGYELKAGDILLIPPGFKHVNRSAREEGLTYFVAHFNVDNALFRQEMTRHSQFYFPSGDETNVRLKAAMMKWIELLQERGCDYTSADLFRIQAGLFEIFGILAEQASAGIEHSVSPAAGQYARLIAEAIKAKFEPGKLAKYGENERDVRIEAIAVSLNISPGYALEVFQKVYGMSPRKYLSELKLHEAKQLILQPDLALSAVASLLGYSSIAHFSRQFKRWTGMSPRKFRQSTLESEPHHTLR</sequence>
<name>A0ABW5QUM9_9BACL</name>
<dbReference type="PROSITE" id="PS00041">
    <property type="entry name" value="HTH_ARAC_FAMILY_1"/>
    <property type="match status" value="1"/>
</dbReference>
<evidence type="ECO:0000313" key="6">
    <source>
        <dbReference type="Proteomes" id="UP001597493"/>
    </source>
</evidence>
<feature type="domain" description="HTH araC/xylS-type" evidence="4">
    <location>
        <begin position="210"/>
        <end position="297"/>
    </location>
</feature>
<accession>A0ABW5QUM9</accession>
<dbReference type="SUPFAM" id="SSF51215">
    <property type="entry name" value="Regulatory protein AraC"/>
    <property type="match status" value="1"/>
</dbReference>
<protein>
    <submittedName>
        <fullName evidence="5">Helix-turn-helix domain-containing protein</fullName>
    </submittedName>
</protein>
<dbReference type="PANTHER" id="PTHR43280">
    <property type="entry name" value="ARAC-FAMILY TRANSCRIPTIONAL REGULATOR"/>
    <property type="match status" value="1"/>
</dbReference>
<dbReference type="EMBL" id="JBHUMY010000006">
    <property type="protein sequence ID" value="MFD2660014.1"/>
    <property type="molecule type" value="Genomic_DNA"/>
</dbReference>
<dbReference type="InterPro" id="IPR014710">
    <property type="entry name" value="RmlC-like_jellyroll"/>
</dbReference>
<dbReference type="InterPro" id="IPR037923">
    <property type="entry name" value="HTH-like"/>
</dbReference>
<dbReference type="InterPro" id="IPR009057">
    <property type="entry name" value="Homeodomain-like_sf"/>
</dbReference>
<dbReference type="Pfam" id="PF12833">
    <property type="entry name" value="HTH_18"/>
    <property type="match status" value="1"/>
</dbReference>
<keyword evidence="1" id="KW-0805">Transcription regulation</keyword>
<dbReference type="InterPro" id="IPR003313">
    <property type="entry name" value="AraC-bd"/>
</dbReference>
<dbReference type="Gene3D" id="2.60.120.10">
    <property type="entry name" value="Jelly Rolls"/>
    <property type="match status" value="1"/>
</dbReference>
<dbReference type="PANTHER" id="PTHR43280:SF28">
    <property type="entry name" value="HTH-TYPE TRANSCRIPTIONAL ACTIVATOR RHAS"/>
    <property type="match status" value="1"/>
</dbReference>
<evidence type="ECO:0000313" key="5">
    <source>
        <dbReference type="EMBL" id="MFD2660014.1"/>
    </source>
</evidence>
<dbReference type="SUPFAM" id="SSF46689">
    <property type="entry name" value="Homeodomain-like"/>
    <property type="match status" value="1"/>
</dbReference>
<dbReference type="RefSeq" id="WP_379270684.1">
    <property type="nucleotide sequence ID" value="NZ_JBHUGT010000044.1"/>
</dbReference>
<evidence type="ECO:0000256" key="2">
    <source>
        <dbReference type="ARBA" id="ARBA00023125"/>
    </source>
</evidence>
<dbReference type="SMART" id="SM00342">
    <property type="entry name" value="HTH_ARAC"/>
    <property type="match status" value="1"/>
</dbReference>
<keyword evidence="6" id="KW-1185">Reference proteome</keyword>